<dbReference type="AlphaFoldDB" id="A0A084B2J9"/>
<dbReference type="EMBL" id="KL648196">
    <property type="protein sequence ID" value="KEY71778.1"/>
    <property type="molecule type" value="Genomic_DNA"/>
</dbReference>
<organism evidence="2 3">
    <name type="scientific">Stachybotrys chartarum (strain CBS 109288 / IBT 7711)</name>
    <name type="common">Toxic black mold</name>
    <name type="synonym">Stilbospora chartarum</name>
    <dbReference type="NCBI Taxonomy" id="1280523"/>
    <lineage>
        <taxon>Eukaryota</taxon>
        <taxon>Fungi</taxon>
        <taxon>Dikarya</taxon>
        <taxon>Ascomycota</taxon>
        <taxon>Pezizomycotina</taxon>
        <taxon>Sordariomycetes</taxon>
        <taxon>Hypocreomycetidae</taxon>
        <taxon>Hypocreales</taxon>
        <taxon>Stachybotryaceae</taxon>
        <taxon>Stachybotrys</taxon>
    </lineage>
</organism>
<proteinExistence type="predicted"/>
<gene>
    <name evidence="2" type="ORF">S7711_11049</name>
</gene>
<protein>
    <submittedName>
        <fullName evidence="2">Uncharacterized protein</fullName>
    </submittedName>
</protein>
<evidence type="ECO:0000313" key="2">
    <source>
        <dbReference type="EMBL" id="KEY71778.1"/>
    </source>
</evidence>
<evidence type="ECO:0000256" key="1">
    <source>
        <dbReference type="SAM" id="MobiDB-lite"/>
    </source>
</evidence>
<dbReference type="HOGENOM" id="CLU_897640_0_0_1"/>
<dbReference type="Proteomes" id="UP000028045">
    <property type="component" value="Unassembled WGS sequence"/>
</dbReference>
<feature type="compositionally biased region" description="Basic and acidic residues" evidence="1">
    <location>
        <begin position="103"/>
        <end position="113"/>
    </location>
</feature>
<feature type="compositionally biased region" description="Polar residues" evidence="1">
    <location>
        <begin position="91"/>
        <end position="101"/>
    </location>
</feature>
<evidence type="ECO:0000313" key="3">
    <source>
        <dbReference type="Proteomes" id="UP000028045"/>
    </source>
</evidence>
<feature type="compositionally biased region" description="Polar residues" evidence="1">
    <location>
        <begin position="136"/>
        <end position="145"/>
    </location>
</feature>
<keyword evidence="3" id="KW-1185">Reference proteome</keyword>
<feature type="region of interest" description="Disordered" evidence="1">
    <location>
        <begin position="57"/>
        <end position="158"/>
    </location>
</feature>
<sequence>MTRDRPINPDVIRTLKEHLGKLDILLTYNLRTAYLALEENSQRLRELLILEAQPGNIANDFQDPYNKSSGNPAEKLEREKPMSQALEPSKQDPSSSVSNSEEAYMHIKPENDSLRSPSPESSMANGTGDIREDDTNNAVESNSRAGTMDDGGPKHISTMEINKPQARRLMKPIGGQIDGLQSVGYEYDPNSLSASVRIRTPWQLVGFAEKLKEFQLRMATMAKAHSGNSLFHTITIDLNGTRMHAFPKEVVQVLQDVTERLVKEQILTQDSVMDGIDLLIQIAYFFLWSVEPATTICQLQNALPSRPQPQ</sequence>
<name>A0A084B2J9_STACB</name>
<feature type="compositionally biased region" description="Polar residues" evidence="1">
    <location>
        <begin position="114"/>
        <end position="125"/>
    </location>
</feature>
<accession>A0A084B2J9</accession>
<reference evidence="2 3" key="1">
    <citation type="journal article" date="2014" name="BMC Genomics">
        <title>Comparative genome sequencing reveals chemotype-specific gene clusters in the toxigenic black mold Stachybotrys.</title>
        <authorList>
            <person name="Semeiks J."/>
            <person name="Borek D."/>
            <person name="Otwinowski Z."/>
            <person name="Grishin N.V."/>
        </authorList>
    </citation>
    <scope>NUCLEOTIDE SEQUENCE [LARGE SCALE GENOMIC DNA]</scope>
    <source>
        <strain evidence="3">CBS 109288 / IBT 7711</strain>
    </source>
</reference>